<reference evidence="5 6" key="1">
    <citation type="submission" date="2017-10" db="EMBL/GenBank/DDBJ databases">
        <title>The draft genome sequence of Lewinella nigricans NBRC 102662.</title>
        <authorList>
            <person name="Wang K."/>
        </authorList>
    </citation>
    <scope>NUCLEOTIDE SEQUENCE [LARGE SCALE GENOMIC DNA]</scope>
    <source>
        <strain evidence="5 6">NBRC 102662</strain>
    </source>
</reference>
<evidence type="ECO:0000256" key="3">
    <source>
        <dbReference type="ARBA" id="ARBA00022840"/>
    </source>
</evidence>
<organism evidence="5 6">
    <name type="scientific">Flavilitoribacter nigricans (strain ATCC 23147 / DSM 23189 / NBRC 102662 / NCIMB 1420 / SS-2)</name>
    <name type="common">Lewinella nigricans</name>
    <dbReference type="NCBI Taxonomy" id="1122177"/>
    <lineage>
        <taxon>Bacteria</taxon>
        <taxon>Pseudomonadati</taxon>
        <taxon>Bacteroidota</taxon>
        <taxon>Saprospiria</taxon>
        <taxon>Saprospirales</taxon>
        <taxon>Lewinellaceae</taxon>
        <taxon>Flavilitoribacter</taxon>
    </lineage>
</organism>
<name>A0A2D0N0L1_FLAN2</name>
<keyword evidence="3" id="KW-0067">ATP-binding</keyword>
<keyword evidence="2" id="KW-0547">Nucleotide-binding</keyword>
<dbReference type="Proteomes" id="UP000223913">
    <property type="component" value="Unassembled WGS sequence"/>
</dbReference>
<dbReference type="InterPro" id="IPR003593">
    <property type="entry name" value="AAA+_ATPase"/>
</dbReference>
<dbReference type="EMBL" id="PDUD01000058">
    <property type="protein sequence ID" value="PHN01253.1"/>
    <property type="molecule type" value="Genomic_DNA"/>
</dbReference>
<dbReference type="GO" id="GO:0005524">
    <property type="term" value="F:ATP binding"/>
    <property type="evidence" value="ECO:0007669"/>
    <property type="project" value="UniProtKB-KW"/>
</dbReference>
<dbReference type="OrthoDB" id="7438987at2"/>
<dbReference type="CDD" id="cd19481">
    <property type="entry name" value="RecA-like_protease"/>
    <property type="match status" value="1"/>
</dbReference>
<dbReference type="InterPro" id="IPR003959">
    <property type="entry name" value="ATPase_AAA_core"/>
</dbReference>
<dbReference type="Pfam" id="PF00004">
    <property type="entry name" value="AAA"/>
    <property type="match status" value="1"/>
</dbReference>
<dbReference type="InterPro" id="IPR050221">
    <property type="entry name" value="26S_Proteasome_ATPase"/>
</dbReference>
<gene>
    <name evidence="5" type="ORF">CRP01_37885</name>
</gene>
<accession>A0A2D0N0L1</accession>
<evidence type="ECO:0000259" key="4">
    <source>
        <dbReference type="SMART" id="SM00382"/>
    </source>
</evidence>
<evidence type="ECO:0000313" key="6">
    <source>
        <dbReference type="Proteomes" id="UP000223913"/>
    </source>
</evidence>
<dbReference type="PANTHER" id="PTHR23073">
    <property type="entry name" value="26S PROTEASOME REGULATORY SUBUNIT"/>
    <property type="match status" value="1"/>
</dbReference>
<dbReference type="GO" id="GO:0016887">
    <property type="term" value="F:ATP hydrolysis activity"/>
    <property type="evidence" value="ECO:0007669"/>
    <property type="project" value="InterPro"/>
</dbReference>
<evidence type="ECO:0000256" key="2">
    <source>
        <dbReference type="ARBA" id="ARBA00022741"/>
    </source>
</evidence>
<evidence type="ECO:0000313" key="5">
    <source>
        <dbReference type="EMBL" id="PHN01253.1"/>
    </source>
</evidence>
<keyword evidence="6" id="KW-1185">Reference proteome</keyword>
<dbReference type="AlphaFoldDB" id="A0A2D0N0L1"/>
<dbReference type="Gene3D" id="3.40.50.300">
    <property type="entry name" value="P-loop containing nucleotide triphosphate hydrolases"/>
    <property type="match status" value="1"/>
</dbReference>
<evidence type="ECO:0000256" key="1">
    <source>
        <dbReference type="ARBA" id="ARBA00006914"/>
    </source>
</evidence>
<sequence length="427" mass="49476">MEVNITKRIVEDKFSALRQHEYDWDDAITDCLREHLTDTKKKKLSNWEFFLIKLALIPHIYPHFFDELLPQMGNHPQIGGLRGKKHRGFLPTGETALFLLAGDDLYQRFKAQQLFDPDHYFAKNRILWLAPPEKNEPRMSGQLILNPKYVELFTTGKAYKPDFSLNFPAEELHTNLDWADLVLTRDTVVQLDEIKAWLQHRAVIMQDWGMHRLLKPGYRALFHGPPGTGKTLTASILGKIISQHVFRIDLSMIVSKYIGETEKNLANLFAEAEQTNWILFFDEADALFGKRTDVRDAHDKYANQEVAYLLQRIEHYDGLVILASNFKSNIDEAFLRRFQSIIYFPKPGSGERLMLWQNSFPKQVSLAKDIDLPQIAQKYELSGSEIVNVVQFCCLRAADKDHPLVESIDILDGISKEYRKYSKKILH</sequence>
<feature type="domain" description="AAA+ ATPase" evidence="4">
    <location>
        <begin position="216"/>
        <end position="348"/>
    </location>
</feature>
<dbReference type="SUPFAM" id="SSF52540">
    <property type="entry name" value="P-loop containing nucleoside triphosphate hydrolases"/>
    <property type="match status" value="1"/>
</dbReference>
<proteinExistence type="inferred from homology"/>
<protein>
    <submittedName>
        <fullName evidence="5">AAA family ATPase</fullName>
    </submittedName>
</protein>
<dbReference type="RefSeq" id="WP_099155310.1">
    <property type="nucleotide sequence ID" value="NZ_PDUD01000058.1"/>
</dbReference>
<comment type="caution">
    <text evidence="5">The sequence shown here is derived from an EMBL/GenBank/DDBJ whole genome shotgun (WGS) entry which is preliminary data.</text>
</comment>
<dbReference type="InterPro" id="IPR027417">
    <property type="entry name" value="P-loop_NTPase"/>
</dbReference>
<comment type="similarity">
    <text evidence="1">Belongs to the AAA ATPase family.</text>
</comment>
<dbReference type="SMART" id="SM00382">
    <property type="entry name" value="AAA"/>
    <property type="match status" value="1"/>
</dbReference>